<name>A0A0U2QA04_9BACL</name>
<dbReference type="EMBL" id="CP013659">
    <property type="protein sequence ID" value="ALS75830.1"/>
    <property type="molecule type" value="Genomic_DNA"/>
</dbReference>
<evidence type="ECO:0000313" key="3">
    <source>
        <dbReference type="Proteomes" id="UP000067683"/>
    </source>
</evidence>
<feature type="transmembrane region" description="Helical" evidence="1">
    <location>
        <begin position="55"/>
        <end position="77"/>
    </location>
</feature>
<gene>
    <name evidence="2" type="ORF">AUC31_11790</name>
</gene>
<evidence type="ECO:0000313" key="2">
    <source>
        <dbReference type="EMBL" id="ALS75830.1"/>
    </source>
</evidence>
<dbReference type="OrthoDB" id="9784784at2"/>
<keyword evidence="1" id="KW-0472">Membrane</keyword>
<dbReference type="Proteomes" id="UP000067683">
    <property type="component" value="Chromosome"/>
</dbReference>
<keyword evidence="1" id="KW-1133">Transmembrane helix</keyword>
<dbReference type="Pfam" id="PF12730">
    <property type="entry name" value="ABC2_membrane_4"/>
    <property type="match status" value="1"/>
</dbReference>
<feature type="transmembrane region" description="Helical" evidence="1">
    <location>
        <begin position="200"/>
        <end position="222"/>
    </location>
</feature>
<organism evidence="2 3">
    <name type="scientific">Planococcus rifietoensis</name>
    <dbReference type="NCBI Taxonomy" id="200991"/>
    <lineage>
        <taxon>Bacteria</taxon>
        <taxon>Bacillati</taxon>
        <taxon>Bacillota</taxon>
        <taxon>Bacilli</taxon>
        <taxon>Bacillales</taxon>
        <taxon>Caryophanaceae</taxon>
        <taxon>Planococcus</taxon>
    </lineage>
</organism>
<feature type="transmembrane region" description="Helical" evidence="1">
    <location>
        <begin position="12"/>
        <end position="35"/>
    </location>
</feature>
<proteinExistence type="predicted"/>
<protein>
    <recommendedName>
        <fullName evidence="4">Bacitracin ABC transporter permease</fullName>
    </recommendedName>
</protein>
<dbReference type="STRING" id="200991.AUC31_11790"/>
<dbReference type="AlphaFoldDB" id="A0A0U2QA04"/>
<dbReference type="KEGG" id="prt:AUC31_11790"/>
<evidence type="ECO:0000256" key="1">
    <source>
        <dbReference type="SAM" id="Phobius"/>
    </source>
</evidence>
<feature type="transmembrane region" description="Helical" evidence="1">
    <location>
        <begin position="175"/>
        <end position="194"/>
    </location>
</feature>
<dbReference type="RefSeq" id="WP_058382533.1">
    <property type="nucleotide sequence ID" value="NZ_CP013659.2"/>
</dbReference>
<sequence>MLNLIKLELKRMNLVGVAVTFVLINAAIVGMLMLLGIEPEAVTEFLSSSEDLRVIIELFVIAAFVIYASVLLSQIIVEEFKNKTISFLFMYPISRKKLLFAKLIIVSVLTFFFVIASTLIVYYSFLAFNKLYAFTPVDLGLALPSGYLLHLVVLAIACSGMSLIPLFFGMRKYSVPATIVSGIAIVALLSSSVNTNDTNLFSVTAVPVFLGLLGFLIAYLVVGRAVKQDF</sequence>
<evidence type="ECO:0008006" key="4">
    <source>
        <dbReference type="Google" id="ProtNLM"/>
    </source>
</evidence>
<feature type="transmembrane region" description="Helical" evidence="1">
    <location>
        <begin position="145"/>
        <end position="168"/>
    </location>
</feature>
<accession>A0A0U2QA04</accession>
<keyword evidence="1" id="KW-0812">Transmembrane</keyword>
<reference evidence="2" key="1">
    <citation type="submission" date="2016-01" db="EMBL/GenBank/DDBJ databases">
        <title>Complete genome of Planococcus rifietoensis type strain M8.</title>
        <authorList>
            <person name="See-Too W.S."/>
        </authorList>
    </citation>
    <scope>NUCLEOTIDE SEQUENCE [LARGE SCALE GENOMIC DNA]</scope>
    <source>
        <strain evidence="2">M8</strain>
    </source>
</reference>
<keyword evidence="3" id="KW-1185">Reference proteome</keyword>
<feature type="transmembrane region" description="Helical" evidence="1">
    <location>
        <begin position="98"/>
        <end position="125"/>
    </location>
</feature>